<dbReference type="SMART" id="SM00355">
    <property type="entry name" value="ZnF_C2H2"/>
    <property type="match status" value="1"/>
</dbReference>
<organism evidence="9 10">
    <name type="scientific">Romanomermis culicivorax</name>
    <name type="common">Nematode worm</name>
    <dbReference type="NCBI Taxonomy" id="13658"/>
    <lineage>
        <taxon>Eukaryota</taxon>
        <taxon>Metazoa</taxon>
        <taxon>Ecdysozoa</taxon>
        <taxon>Nematoda</taxon>
        <taxon>Enoplea</taxon>
        <taxon>Dorylaimia</taxon>
        <taxon>Mermithida</taxon>
        <taxon>Mermithoidea</taxon>
        <taxon>Mermithidae</taxon>
        <taxon>Romanomermis</taxon>
    </lineage>
</organism>
<evidence type="ECO:0000313" key="10">
    <source>
        <dbReference type="WBParaSite" id="nRc.2.0.1.t28452-RA"/>
    </source>
</evidence>
<dbReference type="GO" id="GO:0008270">
    <property type="term" value="F:zinc ion binding"/>
    <property type="evidence" value="ECO:0007669"/>
    <property type="project" value="UniProtKB-KW"/>
</dbReference>
<keyword evidence="3 7" id="KW-0863">Zinc-finger</keyword>
<evidence type="ECO:0000256" key="3">
    <source>
        <dbReference type="ARBA" id="ARBA00022771"/>
    </source>
</evidence>
<sequence>MQEEFKTFRLDNKKERCEPNDSGAKPFKCKVCQRSFSRSDHLALHMKRHQPKKFTDDCTAVTV</sequence>
<dbReference type="WBParaSite" id="nRc.2.0.1.t28452-RA">
    <property type="protein sequence ID" value="nRc.2.0.1.t28452-RA"/>
    <property type="gene ID" value="nRc.2.0.1.g28452"/>
</dbReference>
<keyword evidence="6" id="KW-0804">Transcription</keyword>
<dbReference type="InterPro" id="IPR013087">
    <property type="entry name" value="Znf_C2H2_type"/>
</dbReference>
<dbReference type="Pfam" id="PF00096">
    <property type="entry name" value="zf-C2H2"/>
    <property type="match status" value="1"/>
</dbReference>
<dbReference type="FunFam" id="3.30.160.60:FF:000032">
    <property type="entry name" value="Krueppel-like factor 4"/>
    <property type="match status" value="1"/>
</dbReference>
<dbReference type="PROSITE" id="PS00028">
    <property type="entry name" value="ZINC_FINGER_C2H2_1"/>
    <property type="match status" value="1"/>
</dbReference>
<protein>
    <submittedName>
        <fullName evidence="10">C2H2-type domain-containing protein</fullName>
    </submittedName>
</protein>
<keyword evidence="1" id="KW-0479">Metal-binding</keyword>
<dbReference type="PROSITE" id="PS50157">
    <property type="entry name" value="ZINC_FINGER_C2H2_2"/>
    <property type="match status" value="1"/>
</dbReference>
<reference evidence="10" key="1">
    <citation type="submission" date="2022-11" db="UniProtKB">
        <authorList>
            <consortium name="WormBaseParasite"/>
        </authorList>
    </citation>
    <scope>IDENTIFICATION</scope>
</reference>
<keyword evidence="5" id="KW-0805">Transcription regulation</keyword>
<keyword evidence="9" id="KW-1185">Reference proteome</keyword>
<name>A0A915JQR7_ROMCU</name>
<dbReference type="SUPFAM" id="SSF57667">
    <property type="entry name" value="beta-beta-alpha zinc fingers"/>
    <property type="match status" value="1"/>
</dbReference>
<evidence type="ECO:0000259" key="8">
    <source>
        <dbReference type="PROSITE" id="PS50157"/>
    </source>
</evidence>
<evidence type="ECO:0000256" key="4">
    <source>
        <dbReference type="ARBA" id="ARBA00022833"/>
    </source>
</evidence>
<keyword evidence="4" id="KW-0862">Zinc</keyword>
<evidence type="ECO:0000256" key="5">
    <source>
        <dbReference type="ARBA" id="ARBA00023015"/>
    </source>
</evidence>
<dbReference type="Proteomes" id="UP000887565">
    <property type="component" value="Unplaced"/>
</dbReference>
<evidence type="ECO:0000256" key="2">
    <source>
        <dbReference type="ARBA" id="ARBA00022737"/>
    </source>
</evidence>
<evidence type="ECO:0000256" key="6">
    <source>
        <dbReference type="ARBA" id="ARBA00023163"/>
    </source>
</evidence>
<dbReference type="InterPro" id="IPR036236">
    <property type="entry name" value="Znf_C2H2_sf"/>
</dbReference>
<evidence type="ECO:0000256" key="1">
    <source>
        <dbReference type="ARBA" id="ARBA00022723"/>
    </source>
</evidence>
<evidence type="ECO:0000256" key="7">
    <source>
        <dbReference type="PROSITE-ProRule" id="PRU00042"/>
    </source>
</evidence>
<feature type="domain" description="C2H2-type" evidence="8">
    <location>
        <begin position="27"/>
        <end position="54"/>
    </location>
</feature>
<keyword evidence="2" id="KW-0677">Repeat</keyword>
<dbReference type="AlphaFoldDB" id="A0A915JQR7"/>
<accession>A0A915JQR7</accession>
<evidence type="ECO:0000313" key="9">
    <source>
        <dbReference type="Proteomes" id="UP000887565"/>
    </source>
</evidence>
<dbReference type="Gene3D" id="3.30.160.60">
    <property type="entry name" value="Classic Zinc Finger"/>
    <property type="match status" value="1"/>
</dbReference>
<proteinExistence type="predicted"/>